<evidence type="ECO:0000256" key="3">
    <source>
        <dbReference type="PROSITE-ProRule" id="PRU01161"/>
    </source>
</evidence>
<gene>
    <name evidence="6" type="ORF">DNG_04645</name>
</gene>
<feature type="domain" description="PNPLA" evidence="5">
    <location>
        <begin position="9"/>
        <end position="197"/>
    </location>
</feature>
<evidence type="ECO:0000256" key="4">
    <source>
        <dbReference type="SAM" id="MobiDB-lite"/>
    </source>
</evidence>
<dbReference type="PANTHER" id="PTHR10039">
    <property type="entry name" value="AMELOGENIN"/>
    <property type="match status" value="1"/>
</dbReference>
<evidence type="ECO:0000313" key="7">
    <source>
        <dbReference type="Proteomes" id="UP001187682"/>
    </source>
</evidence>
<dbReference type="GO" id="GO:0016042">
    <property type="term" value="P:lipid catabolic process"/>
    <property type="evidence" value="ECO:0007669"/>
    <property type="project" value="UniProtKB-UniRule"/>
</dbReference>
<dbReference type="SUPFAM" id="SSF52151">
    <property type="entry name" value="FabD/lysophospholipase-like"/>
    <property type="match status" value="1"/>
</dbReference>
<protein>
    <recommendedName>
        <fullName evidence="5">PNPLA domain-containing protein</fullName>
    </recommendedName>
</protein>
<dbReference type="InterPro" id="IPR002641">
    <property type="entry name" value="PNPLA_dom"/>
</dbReference>
<dbReference type="PANTHER" id="PTHR10039:SF15">
    <property type="entry name" value="NACHT DOMAIN-CONTAINING PROTEIN"/>
    <property type="match status" value="1"/>
</dbReference>
<name>A0AAE8MWR6_9PEZI</name>
<comment type="caution">
    <text evidence="6">The sequence shown here is derived from an EMBL/GenBank/DDBJ whole genome shotgun (WGS) entry which is preliminary data.</text>
</comment>
<dbReference type="CDD" id="cd07216">
    <property type="entry name" value="Pat17_PNPLA8_PNPLA9_like3"/>
    <property type="match status" value="1"/>
</dbReference>
<sequence>MSEQTLSLLALDGGGVRGLSSLLILRRLMEAINPDNPPNPCDVFDMIGGTSTGGIIAVMLGRLRMSVDECISQYIQLSDTVFKQTSYFPVRVDGRVKARFDTRALERVIKQTVVSHIHSGASFVCTAASSDMTHTTKLTSYYNPRRSNDLLSTTKIWEAVRATSAASTFFDPIKLGPYGECFTDGATGANNPVRELWTEAGDVWHHLGPLGSSLKCIVSIGTGQSSGVPEFGESLVDVVKALKQLAVETERTAEKFAQEHSHLVEEGRYFRLSVGKGLQGIGLEEASKVPEITAVTRSYLSSEAVADLVGRCANSLRERAAPGLVLVGPTNGGPLYAKTLVDSMRNGMQSYRSMLGSGAFRIRHHARDIFLTTTDLYTDLFVGQRIFTSNSDPSLAVSTSARETAASLVAQLDSVLETASPTLTLTDADFSLIKLTRGAVLTCLRFCLKREIYLRPVATWIGLTLDFMTFLNTFTLEYFPESAAVQAMFLNTYCYLWVASQQVVNFFLDEFGTEIQLSRDIRLERRWRPINDTLSAIQAVVSSDAAFAIHTISAFVPEKAAMLSEIERARGRIIDKIGQMDEAAERERQVRRRDVIRWVSDLEYGETQQALHDTRLEGTGIWLLQTPEFEEWFQGKSSGILWCFGNPGVGKTVLCSAVQDYISREFSGKAEVGFAFVYCTFREPQTPSAYILSYLRQLLSQLPYVPSQVQEKYNNLYGSAKRLSQADIDLPSEKEDQVTACQSLFTYILERFEKVHLAFDALDECDDREKWLLPFICRLVQRYQKNPSSRVHVKLFVTSRLRPDIERAFSKVPTLQVLAKNVDGDIAAYLEHEFQRRSREESIGALHWKLKPRIMHSLTSRANGMFLWVKYQLDIIFEQFTEAGIVETLNDLPETLHGHYDRVLKAIDSQSRPVRELAIDALWCVAGSLRRLHGTELAAAISGFRDPRAGLLPGIDPKGIVQACHNLLVVSPDGTIGFAHYSVLEYFTSEHLQTQESFRLRSYAVDLDDCRFRVTLTCLYCLEGLNLKSGEQPLEQYATEEIANHLRLTEGRHLRKPGFIRLFVKAFRPLQYGSYLRVSASPIQLAAQLGLYEVVTALLEAGEHGGTEDLEGALRFAFMENDGSYGSCQQALLVHGVHMGAASPRIPLPGEDMPFLQLLPRDAGGPEDELERIPGLPSGVLDWTTTGLGIDGVGRGPSLTPMAALTTHKPRRVVNLPYRDSYLGGKTQPEPAQIRTRRPHFQELSSGGSGSDSQIPNIQASEEWQVNRG</sequence>
<dbReference type="PROSITE" id="PS51635">
    <property type="entry name" value="PNPLA"/>
    <property type="match status" value="1"/>
</dbReference>
<dbReference type="GO" id="GO:0046486">
    <property type="term" value="P:glycerolipid metabolic process"/>
    <property type="evidence" value="ECO:0007669"/>
    <property type="project" value="UniProtKB-ARBA"/>
</dbReference>
<keyword evidence="3" id="KW-0378">Hydrolase</keyword>
<dbReference type="GO" id="GO:0016787">
    <property type="term" value="F:hydrolase activity"/>
    <property type="evidence" value="ECO:0007669"/>
    <property type="project" value="UniProtKB-UniRule"/>
</dbReference>
<dbReference type="SUPFAM" id="SSF52540">
    <property type="entry name" value="P-loop containing nucleoside triphosphate hydrolases"/>
    <property type="match status" value="1"/>
</dbReference>
<dbReference type="InterPro" id="IPR016035">
    <property type="entry name" value="Acyl_Trfase/lysoPLipase"/>
</dbReference>
<dbReference type="InterPro" id="IPR056884">
    <property type="entry name" value="NPHP3-like_N"/>
</dbReference>
<dbReference type="Pfam" id="PF24883">
    <property type="entry name" value="NPHP3_N"/>
    <property type="match status" value="1"/>
</dbReference>
<keyword evidence="3" id="KW-0442">Lipid degradation</keyword>
<feature type="compositionally biased region" description="Polar residues" evidence="4">
    <location>
        <begin position="1243"/>
        <end position="1269"/>
    </location>
</feature>
<dbReference type="Proteomes" id="UP001187682">
    <property type="component" value="Unassembled WGS sequence"/>
</dbReference>
<feature type="active site" description="Nucleophile" evidence="3">
    <location>
        <position position="51"/>
    </location>
</feature>
<keyword evidence="2 3" id="KW-0443">Lipid metabolism</keyword>
<accession>A0AAE8MWR6</accession>
<dbReference type="Gene3D" id="3.40.1090.10">
    <property type="entry name" value="Cytosolic phospholipase A2 catalytic domain"/>
    <property type="match status" value="1"/>
</dbReference>
<dbReference type="AlphaFoldDB" id="A0AAE8MWR6"/>
<feature type="region of interest" description="Disordered" evidence="4">
    <location>
        <begin position="1220"/>
        <end position="1269"/>
    </location>
</feature>
<reference evidence="6" key="1">
    <citation type="submission" date="2018-03" db="EMBL/GenBank/DDBJ databases">
        <authorList>
            <person name="Guldener U."/>
        </authorList>
    </citation>
    <scope>NUCLEOTIDE SEQUENCE</scope>
</reference>
<dbReference type="Gene3D" id="3.40.50.300">
    <property type="entry name" value="P-loop containing nucleotide triphosphate hydrolases"/>
    <property type="match status" value="1"/>
</dbReference>
<evidence type="ECO:0000256" key="2">
    <source>
        <dbReference type="ARBA" id="ARBA00023098"/>
    </source>
</evidence>
<evidence type="ECO:0000259" key="5">
    <source>
        <dbReference type="PROSITE" id="PS51635"/>
    </source>
</evidence>
<keyword evidence="7" id="KW-1185">Reference proteome</keyword>
<dbReference type="EMBL" id="ONZQ02000005">
    <property type="protein sequence ID" value="SPO01972.1"/>
    <property type="molecule type" value="Genomic_DNA"/>
</dbReference>
<feature type="short sequence motif" description="GXGXXG" evidence="3">
    <location>
        <begin position="13"/>
        <end position="18"/>
    </location>
</feature>
<evidence type="ECO:0000313" key="6">
    <source>
        <dbReference type="EMBL" id="SPO01972.1"/>
    </source>
</evidence>
<evidence type="ECO:0000256" key="1">
    <source>
        <dbReference type="ARBA" id="ARBA00022737"/>
    </source>
</evidence>
<feature type="active site" description="Proton acceptor" evidence="3">
    <location>
        <position position="184"/>
    </location>
</feature>
<feature type="short sequence motif" description="DGA/G" evidence="3">
    <location>
        <begin position="184"/>
        <end position="186"/>
    </location>
</feature>
<keyword evidence="1" id="KW-0677">Repeat</keyword>
<proteinExistence type="predicted"/>
<dbReference type="Pfam" id="PF01734">
    <property type="entry name" value="Patatin"/>
    <property type="match status" value="1"/>
</dbReference>
<organism evidence="6 7">
    <name type="scientific">Cephalotrichum gorgonifer</name>
    <dbReference type="NCBI Taxonomy" id="2041049"/>
    <lineage>
        <taxon>Eukaryota</taxon>
        <taxon>Fungi</taxon>
        <taxon>Dikarya</taxon>
        <taxon>Ascomycota</taxon>
        <taxon>Pezizomycotina</taxon>
        <taxon>Sordariomycetes</taxon>
        <taxon>Hypocreomycetidae</taxon>
        <taxon>Microascales</taxon>
        <taxon>Microascaceae</taxon>
        <taxon>Cephalotrichum</taxon>
    </lineage>
</organism>
<feature type="short sequence motif" description="GXSXG" evidence="3">
    <location>
        <begin position="49"/>
        <end position="53"/>
    </location>
</feature>
<dbReference type="InterPro" id="IPR027417">
    <property type="entry name" value="P-loop_NTPase"/>
</dbReference>